<dbReference type="PANTHER" id="PTHR30193">
    <property type="entry name" value="ABC TRANSPORTER PERMEASE PROTEIN"/>
    <property type="match status" value="1"/>
</dbReference>
<feature type="transmembrane region" description="Helical" evidence="7">
    <location>
        <begin position="106"/>
        <end position="126"/>
    </location>
</feature>
<feature type="transmembrane region" description="Helical" evidence="7">
    <location>
        <begin position="157"/>
        <end position="176"/>
    </location>
</feature>
<keyword evidence="10" id="KW-1185">Reference proteome</keyword>
<keyword evidence="5 7" id="KW-1133">Transmembrane helix</keyword>
<evidence type="ECO:0000313" key="10">
    <source>
        <dbReference type="Proteomes" id="UP001141950"/>
    </source>
</evidence>
<feature type="transmembrane region" description="Helical" evidence="7">
    <location>
        <begin position="73"/>
        <end position="94"/>
    </location>
</feature>
<dbReference type="InterPro" id="IPR035906">
    <property type="entry name" value="MetI-like_sf"/>
</dbReference>
<dbReference type="AlphaFoldDB" id="A0A9X2MN46"/>
<keyword evidence="3" id="KW-1003">Cell membrane</keyword>
<dbReference type="PROSITE" id="PS50928">
    <property type="entry name" value="ABC_TM1"/>
    <property type="match status" value="1"/>
</dbReference>
<feature type="transmembrane region" description="Helical" evidence="7">
    <location>
        <begin position="209"/>
        <end position="228"/>
    </location>
</feature>
<evidence type="ECO:0000256" key="3">
    <source>
        <dbReference type="ARBA" id="ARBA00022475"/>
    </source>
</evidence>
<name>A0A9X2MN46_9BACL</name>
<comment type="similarity">
    <text evidence="7">Belongs to the binding-protein-dependent transport system permease family.</text>
</comment>
<sequence length="289" mass="33025">MLRKLNIRWVPVLFLLPSVICYVMFKYYPLMNMAYISFFDYSIVNPPGKFIGFANYTEFLKSTTFWQAISNTFIFFGLYLVLTFWIPIVQALFLYDIRRGNAFFRFMYQLPTIMPLVGGVLVWKWMYNPDFGLLNYWLDFVGLGPYLWLNDATMTKLAIVLPAVFAGNGIALLLYYSALKSIPTEILEAAKMDGAGPWRRMWTMLLPNIKFIIVIQFVAFMSSVLLAYDHIYIMTQGGPAGSTTVVSMLVVNSAFQQSRFGISGAVSVFMFIVIALLTIIQNKISAEKD</sequence>
<feature type="transmembrane region" description="Helical" evidence="7">
    <location>
        <begin position="260"/>
        <end position="280"/>
    </location>
</feature>
<evidence type="ECO:0000256" key="1">
    <source>
        <dbReference type="ARBA" id="ARBA00004651"/>
    </source>
</evidence>
<dbReference type="GO" id="GO:0005886">
    <property type="term" value="C:plasma membrane"/>
    <property type="evidence" value="ECO:0007669"/>
    <property type="project" value="UniProtKB-SubCell"/>
</dbReference>
<reference evidence="9" key="1">
    <citation type="submission" date="2022-08" db="EMBL/GenBank/DDBJ databases">
        <title>The genomic sequence of strain Paenibacillus sp. SCIV0701.</title>
        <authorList>
            <person name="Zhao H."/>
        </authorList>
    </citation>
    <scope>NUCLEOTIDE SEQUENCE</scope>
    <source>
        <strain evidence="9">SCIV0701</strain>
    </source>
</reference>
<evidence type="ECO:0000256" key="4">
    <source>
        <dbReference type="ARBA" id="ARBA00022692"/>
    </source>
</evidence>
<dbReference type="InterPro" id="IPR051393">
    <property type="entry name" value="ABC_transporter_permease"/>
</dbReference>
<keyword evidence="6 7" id="KW-0472">Membrane</keyword>
<dbReference type="CDD" id="cd06261">
    <property type="entry name" value="TM_PBP2"/>
    <property type="match status" value="1"/>
</dbReference>
<proteinExistence type="inferred from homology"/>
<evidence type="ECO:0000256" key="2">
    <source>
        <dbReference type="ARBA" id="ARBA00022448"/>
    </source>
</evidence>
<evidence type="ECO:0000313" key="9">
    <source>
        <dbReference type="EMBL" id="MCR2802711.1"/>
    </source>
</evidence>
<dbReference type="Proteomes" id="UP001141950">
    <property type="component" value="Unassembled WGS sequence"/>
</dbReference>
<evidence type="ECO:0000256" key="6">
    <source>
        <dbReference type="ARBA" id="ARBA00023136"/>
    </source>
</evidence>
<keyword evidence="4 7" id="KW-0812">Transmembrane</keyword>
<dbReference type="InterPro" id="IPR000515">
    <property type="entry name" value="MetI-like"/>
</dbReference>
<dbReference type="GO" id="GO:0055085">
    <property type="term" value="P:transmembrane transport"/>
    <property type="evidence" value="ECO:0007669"/>
    <property type="project" value="InterPro"/>
</dbReference>
<gene>
    <name evidence="9" type="ORF">NQZ67_02340</name>
</gene>
<evidence type="ECO:0000256" key="5">
    <source>
        <dbReference type="ARBA" id="ARBA00022989"/>
    </source>
</evidence>
<evidence type="ECO:0000256" key="7">
    <source>
        <dbReference type="RuleBase" id="RU363032"/>
    </source>
</evidence>
<keyword evidence="2 7" id="KW-0813">Transport</keyword>
<dbReference type="Gene3D" id="1.10.3720.10">
    <property type="entry name" value="MetI-like"/>
    <property type="match status" value="1"/>
</dbReference>
<evidence type="ECO:0000259" key="8">
    <source>
        <dbReference type="PROSITE" id="PS50928"/>
    </source>
</evidence>
<protein>
    <submittedName>
        <fullName evidence="9">Sugar ABC transporter permease</fullName>
    </submittedName>
</protein>
<comment type="subcellular location">
    <subcellularLocation>
        <location evidence="1 7">Cell membrane</location>
        <topology evidence="1 7">Multi-pass membrane protein</topology>
    </subcellularLocation>
</comment>
<feature type="domain" description="ABC transmembrane type-1" evidence="8">
    <location>
        <begin position="69"/>
        <end position="281"/>
    </location>
</feature>
<feature type="transmembrane region" description="Helical" evidence="7">
    <location>
        <begin position="7"/>
        <end position="25"/>
    </location>
</feature>
<dbReference type="PANTHER" id="PTHR30193:SF37">
    <property type="entry name" value="INNER MEMBRANE ABC TRANSPORTER PERMEASE PROTEIN YCJO"/>
    <property type="match status" value="1"/>
</dbReference>
<accession>A0A9X2MN46</accession>
<dbReference type="RefSeq" id="WP_257442369.1">
    <property type="nucleotide sequence ID" value="NZ_JANIPJ010000001.1"/>
</dbReference>
<dbReference type="EMBL" id="JANIPJ010000001">
    <property type="protein sequence ID" value="MCR2802711.1"/>
    <property type="molecule type" value="Genomic_DNA"/>
</dbReference>
<organism evidence="9 10">
    <name type="scientific">Paenibacillus soyae</name>
    <dbReference type="NCBI Taxonomy" id="2969249"/>
    <lineage>
        <taxon>Bacteria</taxon>
        <taxon>Bacillati</taxon>
        <taxon>Bacillota</taxon>
        <taxon>Bacilli</taxon>
        <taxon>Bacillales</taxon>
        <taxon>Paenibacillaceae</taxon>
        <taxon>Paenibacillus</taxon>
    </lineage>
</organism>
<dbReference type="SUPFAM" id="SSF161098">
    <property type="entry name" value="MetI-like"/>
    <property type="match status" value="1"/>
</dbReference>
<dbReference type="Pfam" id="PF00528">
    <property type="entry name" value="BPD_transp_1"/>
    <property type="match status" value="1"/>
</dbReference>
<comment type="caution">
    <text evidence="9">The sequence shown here is derived from an EMBL/GenBank/DDBJ whole genome shotgun (WGS) entry which is preliminary data.</text>
</comment>